<evidence type="ECO:0000256" key="1">
    <source>
        <dbReference type="SAM" id="Coils"/>
    </source>
</evidence>
<dbReference type="PhylomeDB" id="E9AR89"/>
<feature type="region of interest" description="Disordered" evidence="2">
    <location>
        <begin position="382"/>
        <end position="425"/>
    </location>
</feature>
<evidence type="ECO:0000313" key="3">
    <source>
        <dbReference type="EMBL" id="CBZ25476.1"/>
    </source>
</evidence>
<feature type="coiled-coil region" evidence="1">
    <location>
        <begin position="562"/>
        <end position="589"/>
    </location>
</feature>
<feature type="region of interest" description="Disordered" evidence="2">
    <location>
        <begin position="183"/>
        <end position="226"/>
    </location>
</feature>
<feature type="region of interest" description="Disordered" evidence="2">
    <location>
        <begin position="299"/>
        <end position="370"/>
    </location>
</feature>
<dbReference type="VEuPathDB" id="TriTrypDB:LmxM.17.1170"/>
<dbReference type="Proteomes" id="UP000007259">
    <property type="component" value="Chromosome 17"/>
</dbReference>
<dbReference type="GeneID" id="13450341"/>
<reference evidence="3 4" key="1">
    <citation type="journal article" date="2011" name="Genome Res.">
        <title>Chromosome and gene copy number variation allow major structural change between species and strains of Leishmania.</title>
        <authorList>
            <person name="Rogers M.B."/>
            <person name="Hilley J.D."/>
            <person name="Dickens N.J."/>
            <person name="Wilkes J."/>
            <person name="Bates P.A."/>
            <person name="Depledge D.P."/>
            <person name="Harris D."/>
            <person name="Her Y."/>
            <person name="Herzyk P."/>
            <person name="Imamura H."/>
            <person name="Otto T.D."/>
            <person name="Sanders M."/>
            <person name="Seeger K."/>
            <person name="Dujardin J.C."/>
            <person name="Berriman M."/>
            <person name="Smith D.F."/>
            <person name="Hertz-Fowler C."/>
            <person name="Mottram J.C."/>
        </authorList>
    </citation>
    <scope>NUCLEOTIDE SEQUENCE [LARGE SCALE GENOMIC DNA]</scope>
    <source>
        <strain evidence="3 4">MHOM/GT/2001/U1103</strain>
    </source>
</reference>
<dbReference type="AlphaFoldDB" id="E9AR89"/>
<dbReference type="OMA" id="RVPADMQ"/>
<dbReference type="EMBL" id="FR799570">
    <property type="protein sequence ID" value="CBZ25476.1"/>
    <property type="molecule type" value="Genomic_DNA"/>
</dbReference>
<feature type="compositionally biased region" description="Low complexity" evidence="2">
    <location>
        <begin position="355"/>
        <end position="367"/>
    </location>
</feature>
<dbReference type="KEGG" id="lmi:LMXM_17_1170"/>
<gene>
    <name evidence="3" type="ORF">LMXM_17_1170</name>
</gene>
<feature type="compositionally biased region" description="Polar residues" evidence="2">
    <location>
        <begin position="305"/>
        <end position="317"/>
    </location>
</feature>
<dbReference type="OrthoDB" id="267728at2759"/>
<keyword evidence="1" id="KW-0175">Coiled coil</keyword>
<keyword evidence="4" id="KW-1185">Reference proteome</keyword>
<accession>E9AR89</accession>
<feature type="compositionally biased region" description="Low complexity" evidence="2">
    <location>
        <begin position="383"/>
        <end position="401"/>
    </location>
</feature>
<feature type="compositionally biased region" description="Basic and acidic residues" evidence="2">
    <location>
        <begin position="183"/>
        <end position="204"/>
    </location>
</feature>
<dbReference type="RefSeq" id="XP_003873982.1">
    <property type="nucleotide sequence ID" value="XM_003873933.1"/>
</dbReference>
<feature type="region of interest" description="Disordered" evidence="2">
    <location>
        <begin position="40"/>
        <end position="87"/>
    </location>
</feature>
<organism evidence="3 4">
    <name type="scientific">Leishmania mexicana (strain MHOM/GT/2001/U1103)</name>
    <dbReference type="NCBI Taxonomy" id="929439"/>
    <lineage>
        <taxon>Eukaryota</taxon>
        <taxon>Discoba</taxon>
        <taxon>Euglenozoa</taxon>
        <taxon>Kinetoplastea</taxon>
        <taxon>Metakinetoplastina</taxon>
        <taxon>Trypanosomatida</taxon>
        <taxon>Trypanosomatidae</taxon>
        <taxon>Leishmaniinae</taxon>
        <taxon>Leishmania</taxon>
    </lineage>
</organism>
<evidence type="ECO:0000313" key="4">
    <source>
        <dbReference type="Proteomes" id="UP000007259"/>
    </source>
</evidence>
<protein>
    <submittedName>
        <fullName evidence="3">Uncharacterized protein</fullName>
    </submittedName>
</protein>
<proteinExistence type="predicted"/>
<evidence type="ECO:0000256" key="2">
    <source>
        <dbReference type="SAM" id="MobiDB-lite"/>
    </source>
</evidence>
<sequence length="609" mass="65125">MQVTLTTTVEEVLKQVQETVEQRMRTSVCAAYTHDHHHEISPGDSAHCSLGSPTSLLDRSGGKDHHSGSVVDGTHATDPSVSRTPHPTDCVHEAELCLCLQDKDGEYHWVGGAHHFQKVAVLRAPFVTEVCLRTHAVFEEERRRLRREARQERTSSARSSSLSLSLALASHASSLLPSLYRSAEDTRNVSDSRERSDERADQRAKSAQAKRGGASGSDPAASAATMTANEDHAAHMLTGQSLARKASGLRFAFLKGVVVPMAVLRQCNPQYAMVGKHHPHGRTPRQYAEMRVPADMQTEPLDDSLCSSENAASSGTAHVNAKESVPHASGHAETLPPRVTAVPTSDRLGDTALRSPASPHSTSTPATRGISAETPCLAAALMPTSSSSPSASSTSTPPSRSVPLDRSCGAVEDAHGPRSHPSVLDTHQAHPYHSTAAAAVRTATAAGPVRLVTHATTVERGSEANDPRATADTRCMRGTVKGQACEALASEEAAARIALAAAQQDYTAALAEYREVVGCSSVKSTAVGECEVQPLQPAPCADAELVALLQRRIELQRQLDVCREAEQQCELLTMLAERLEEEVREQEERRVLRPPLRHGNGSAAVVTGY</sequence>
<name>E9AR89_LEIMU</name>